<feature type="transmembrane region" description="Helical" evidence="8">
    <location>
        <begin position="79"/>
        <end position="98"/>
    </location>
</feature>
<dbReference type="InterPro" id="IPR004761">
    <property type="entry name" value="Spore_GerAB"/>
</dbReference>
<proteinExistence type="inferred from homology"/>
<feature type="transmembrane region" description="Helical" evidence="8">
    <location>
        <begin position="267"/>
        <end position="292"/>
    </location>
</feature>
<dbReference type="AlphaFoldDB" id="A0A198A1N8"/>
<dbReference type="Pfam" id="PF03845">
    <property type="entry name" value="Spore_permease"/>
    <property type="match status" value="1"/>
</dbReference>
<feature type="transmembrane region" description="Helical" evidence="8">
    <location>
        <begin position="7"/>
        <end position="26"/>
    </location>
</feature>
<feature type="transmembrane region" description="Helical" evidence="8">
    <location>
        <begin position="144"/>
        <end position="161"/>
    </location>
</feature>
<dbReference type="NCBIfam" id="TIGR00912">
    <property type="entry name" value="2A0309"/>
    <property type="match status" value="1"/>
</dbReference>
<comment type="similarity">
    <text evidence="2">Belongs to the amino acid-polyamine-organocation (APC) superfamily. Spore germination protein (SGP) (TC 2.A.3.9) family.</text>
</comment>
<evidence type="ECO:0000256" key="5">
    <source>
        <dbReference type="ARBA" id="ARBA00022692"/>
    </source>
</evidence>
<dbReference type="STRING" id="1850517.A8708_22405"/>
<keyword evidence="5 8" id="KW-0812">Transmembrane</keyword>
<dbReference type="EMBL" id="LYPB01000085">
    <property type="protein sequence ID" value="OAS15085.1"/>
    <property type="molecule type" value="Genomic_DNA"/>
</dbReference>
<accession>A0A198A1N8</accession>
<evidence type="ECO:0000256" key="2">
    <source>
        <dbReference type="ARBA" id="ARBA00007998"/>
    </source>
</evidence>
<feature type="transmembrane region" description="Helical" evidence="8">
    <location>
        <begin position="118"/>
        <end position="139"/>
    </location>
</feature>
<keyword evidence="10" id="KW-1185">Reference proteome</keyword>
<keyword evidence="6 8" id="KW-1133">Transmembrane helix</keyword>
<dbReference type="PANTHER" id="PTHR34975:SF2">
    <property type="entry name" value="SPORE GERMINATION PROTEIN A2"/>
    <property type="match status" value="1"/>
</dbReference>
<name>A0A198A1N8_9BACL</name>
<evidence type="ECO:0000256" key="1">
    <source>
        <dbReference type="ARBA" id="ARBA00004141"/>
    </source>
</evidence>
<sequence>MKSNKITYIQFGFLLFSYLSGFSTLFLNEVKLLKQDVWIAYLLGTVIAVSMIRLMCYIQKQYPSLKMVEIFDKLVGSKLAKLFICIYLLYILEIQGAACRALSFFYTTVVLPSLPSNQIILFIVLCTTYATFLGLSTIVRSSQVILPFFIMGIGIICFFILREMDTNPLLPQFQHGLSEVIYGGWLSFYFPFGKSIVFCFILYRVKNLDRIFTSSLCALVLSFFYLLLASYLTLGALGIDLAGTIMFPFFSVIQMVKFGEYLERIEIMIIGIWTIFTLFEIVVLQHIFIKLIAHMLHLKNSRNFILPVGLLFFAVSQNSFIRLSDLSIYNTTIAPVSSLLPTAIIPILFVFLTWMRKRKPQ</sequence>
<protein>
    <submittedName>
        <fullName evidence="9">Uncharacterized protein</fullName>
    </submittedName>
</protein>
<dbReference type="RefSeq" id="WP_068668642.1">
    <property type="nucleotide sequence ID" value="NZ_LYPB01000085.1"/>
</dbReference>
<evidence type="ECO:0000313" key="9">
    <source>
        <dbReference type="EMBL" id="OAS15085.1"/>
    </source>
</evidence>
<reference evidence="9 10" key="1">
    <citation type="submission" date="2016-05" db="EMBL/GenBank/DDBJ databases">
        <title>Paenibacillus sp. 1ZS3-15 nov., isolated from the rhizosphere soil.</title>
        <authorList>
            <person name="Zhang X.X."/>
            <person name="Zhang J."/>
        </authorList>
    </citation>
    <scope>NUCLEOTIDE SEQUENCE [LARGE SCALE GENOMIC DNA]</scope>
    <source>
        <strain evidence="9 10">1ZS3-15</strain>
    </source>
</reference>
<evidence type="ECO:0000256" key="6">
    <source>
        <dbReference type="ARBA" id="ARBA00022989"/>
    </source>
</evidence>
<keyword evidence="3" id="KW-0813">Transport</keyword>
<feature type="transmembrane region" description="Helical" evidence="8">
    <location>
        <begin position="215"/>
        <end position="247"/>
    </location>
</feature>
<feature type="transmembrane region" description="Helical" evidence="8">
    <location>
        <begin position="38"/>
        <end position="58"/>
    </location>
</feature>
<dbReference type="Proteomes" id="UP000078454">
    <property type="component" value="Unassembled WGS sequence"/>
</dbReference>
<feature type="transmembrane region" description="Helical" evidence="8">
    <location>
        <begin position="181"/>
        <end position="203"/>
    </location>
</feature>
<organism evidence="9 10">
    <name type="scientific">Paenibacillus oryzisoli</name>
    <dbReference type="NCBI Taxonomy" id="1850517"/>
    <lineage>
        <taxon>Bacteria</taxon>
        <taxon>Bacillati</taxon>
        <taxon>Bacillota</taxon>
        <taxon>Bacilli</taxon>
        <taxon>Bacillales</taxon>
        <taxon>Paenibacillaceae</taxon>
        <taxon>Paenibacillus</taxon>
    </lineage>
</organism>
<keyword evidence="7 8" id="KW-0472">Membrane</keyword>
<comment type="caution">
    <text evidence="9">The sequence shown here is derived from an EMBL/GenBank/DDBJ whole genome shotgun (WGS) entry which is preliminary data.</text>
</comment>
<keyword evidence="4" id="KW-0309">Germination</keyword>
<dbReference type="GO" id="GO:0009847">
    <property type="term" value="P:spore germination"/>
    <property type="evidence" value="ECO:0007669"/>
    <property type="project" value="InterPro"/>
</dbReference>
<evidence type="ECO:0000256" key="8">
    <source>
        <dbReference type="SAM" id="Phobius"/>
    </source>
</evidence>
<comment type="subcellular location">
    <subcellularLocation>
        <location evidence="1">Membrane</location>
        <topology evidence="1">Multi-pass membrane protein</topology>
    </subcellularLocation>
</comment>
<evidence type="ECO:0000256" key="4">
    <source>
        <dbReference type="ARBA" id="ARBA00022544"/>
    </source>
</evidence>
<dbReference type="GO" id="GO:0016020">
    <property type="term" value="C:membrane"/>
    <property type="evidence" value="ECO:0007669"/>
    <property type="project" value="UniProtKB-SubCell"/>
</dbReference>
<gene>
    <name evidence="9" type="ORF">A8708_22405</name>
</gene>
<evidence type="ECO:0000256" key="7">
    <source>
        <dbReference type="ARBA" id="ARBA00023136"/>
    </source>
</evidence>
<evidence type="ECO:0000313" key="10">
    <source>
        <dbReference type="Proteomes" id="UP000078454"/>
    </source>
</evidence>
<feature type="transmembrane region" description="Helical" evidence="8">
    <location>
        <begin position="304"/>
        <end position="321"/>
    </location>
</feature>
<dbReference type="PANTHER" id="PTHR34975">
    <property type="entry name" value="SPORE GERMINATION PROTEIN A2"/>
    <property type="match status" value="1"/>
</dbReference>
<dbReference type="OrthoDB" id="2561074at2"/>
<feature type="transmembrane region" description="Helical" evidence="8">
    <location>
        <begin position="333"/>
        <end position="355"/>
    </location>
</feature>
<evidence type="ECO:0000256" key="3">
    <source>
        <dbReference type="ARBA" id="ARBA00022448"/>
    </source>
</evidence>